<dbReference type="PIRSF" id="PIRSF018168">
    <property type="entry name" value="Mannan-1_4-beta-mannosidase"/>
    <property type="match status" value="1"/>
</dbReference>
<organism evidence="6 7">
    <name type="scientific">Phocaeicola intestinalis</name>
    <dbReference type="NCBI Taxonomy" id="2762212"/>
    <lineage>
        <taxon>Bacteria</taxon>
        <taxon>Pseudomonadati</taxon>
        <taxon>Bacteroidota</taxon>
        <taxon>Bacteroidia</taxon>
        <taxon>Bacteroidales</taxon>
        <taxon>Bacteroidaceae</taxon>
        <taxon>Phocaeicola</taxon>
    </lineage>
</organism>
<reference evidence="6 7" key="1">
    <citation type="submission" date="2020-08" db="EMBL/GenBank/DDBJ databases">
        <title>A Genomic Blueprint of the Chicken Gut Microbiome.</title>
        <authorList>
            <person name="Gilroy R."/>
            <person name="Ravi A."/>
            <person name="Getino M."/>
            <person name="Pursley I."/>
            <person name="Horton D.L."/>
            <person name="Alikhan N.-F."/>
            <person name="Baker D."/>
            <person name="Gharbi K."/>
            <person name="Hall N."/>
            <person name="Watson M."/>
            <person name="Adriaenssens E.M."/>
            <person name="Foster-Nyarko E."/>
            <person name="Jarju S."/>
            <person name="Secka A."/>
            <person name="Antonio M."/>
            <person name="Oren A."/>
            <person name="Chaudhuri R."/>
            <person name="La Ragione R.M."/>
            <person name="Hildebrand F."/>
            <person name="Pallen M.J."/>
        </authorList>
    </citation>
    <scope>NUCLEOTIDE SEQUENCE [LARGE SCALE GENOMIC DNA]</scope>
    <source>
        <strain evidence="6 7">Sa1CVN1</strain>
    </source>
</reference>
<dbReference type="InterPro" id="IPR017853">
    <property type="entry name" value="GH"/>
</dbReference>
<protein>
    <submittedName>
        <fullName evidence="6">Beta-mannosidase</fullName>
    </submittedName>
</protein>
<dbReference type="Pfam" id="PF02156">
    <property type="entry name" value="Glyco_hydro_26"/>
    <property type="match status" value="1"/>
</dbReference>
<feature type="active site" description="Nucleophile" evidence="4">
    <location>
        <position position="282"/>
    </location>
</feature>
<comment type="caution">
    <text evidence="6">The sequence shown here is derived from an EMBL/GenBank/DDBJ whole genome shotgun (WGS) entry which is preliminary data.</text>
</comment>
<feature type="domain" description="GH26" evidence="5">
    <location>
        <begin position="21"/>
        <end position="349"/>
    </location>
</feature>
<evidence type="ECO:0000313" key="7">
    <source>
        <dbReference type="Proteomes" id="UP000620874"/>
    </source>
</evidence>
<gene>
    <name evidence="6" type="ORF">H9625_06395</name>
</gene>
<dbReference type="PANTHER" id="PTHR40079">
    <property type="entry name" value="MANNAN ENDO-1,4-BETA-MANNOSIDASE E-RELATED"/>
    <property type="match status" value="1"/>
</dbReference>
<name>A0ABR8Y793_9BACT</name>
<evidence type="ECO:0000256" key="2">
    <source>
        <dbReference type="ARBA" id="ARBA00022801"/>
    </source>
</evidence>
<keyword evidence="3 4" id="KW-0326">Glycosidase</keyword>
<dbReference type="EMBL" id="JACSPP010000014">
    <property type="protein sequence ID" value="MBD8040079.1"/>
    <property type="molecule type" value="Genomic_DNA"/>
</dbReference>
<evidence type="ECO:0000256" key="4">
    <source>
        <dbReference type="PROSITE-ProRule" id="PRU01100"/>
    </source>
</evidence>
<comment type="similarity">
    <text evidence="1 4">Belongs to the glycosyl hydrolase 26 family.</text>
</comment>
<dbReference type="PANTHER" id="PTHR40079:SF4">
    <property type="entry name" value="GH26 DOMAIN-CONTAINING PROTEIN-RELATED"/>
    <property type="match status" value="1"/>
</dbReference>
<sequence>MTLCCSCSYKTDDIYQRNVTEETQKTYAKLVELSSQHQFMFGHHDDTLYGIGWEGEEGRSDVKDVCGDYPAVISFDLGELELGNTQNLDKVPFSRIKKEIMNQYQRGGIISLSWHVRNPLTGGDAWDVSDSTTVHSILPGNDNHKMFMGWLDYVASFINSLKTPDGTKIPILFRPWHEHTGSWFWWGKELCSSKDYKTLWRMTVDSLQAKGVDNALYTYSSSSGLSDTIQYLERYPGDDVIDVLGFDVYQSAKKSFVADLRQSLSVLEEVGKSHNKPIAITETGYEGIPDPTWWTGTLLPVIKDYPISYVLVWRNAREKENHFYAPYPGHMSEQDFVKFYNDPKTLFAKDIKK</sequence>
<feature type="active site" description="Proton donor" evidence="4">
    <location>
        <position position="178"/>
    </location>
</feature>
<dbReference type="InterPro" id="IPR022790">
    <property type="entry name" value="GH26_dom"/>
</dbReference>
<keyword evidence="2 4" id="KW-0378">Hydrolase</keyword>
<keyword evidence="7" id="KW-1185">Reference proteome</keyword>
<evidence type="ECO:0000256" key="3">
    <source>
        <dbReference type="ARBA" id="ARBA00023295"/>
    </source>
</evidence>
<dbReference type="Gene3D" id="3.20.20.80">
    <property type="entry name" value="Glycosidases"/>
    <property type="match status" value="1"/>
</dbReference>
<accession>A0ABR8Y793</accession>
<proteinExistence type="inferred from homology"/>
<evidence type="ECO:0000259" key="5">
    <source>
        <dbReference type="PROSITE" id="PS51764"/>
    </source>
</evidence>
<dbReference type="Proteomes" id="UP000620874">
    <property type="component" value="Unassembled WGS sequence"/>
</dbReference>
<dbReference type="InterPro" id="IPR016714">
    <property type="entry name" value="MANB/E"/>
</dbReference>
<dbReference type="PRINTS" id="PR00739">
    <property type="entry name" value="GLHYDRLASE26"/>
</dbReference>
<evidence type="ECO:0000256" key="1">
    <source>
        <dbReference type="ARBA" id="ARBA00007754"/>
    </source>
</evidence>
<dbReference type="SUPFAM" id="SSF51445">
    <property type="entry name" value="(Trans)glycosidases"/>
    <property type="match status" value="1"/>
</dbReference>
<dbReference type="PROSITE" id="PS51764">
    <property type="entry name" value="GH26"/>
    <property type="match status" value="1"/>
</dbReference>
<evidence type="ECO:0000313" key="6">
    <source>
        <dbReference type="EMBL" id="MBD8040079.1"/>
    </source>
</evidence>
<dbReference type="InterPro" id="IPR000805">
    <property type="entry name" value="Glyco_hydro_26"/>
</dbReference>